<dbReference type="Gene3D" id="3.10.560.10">
    <property type="entry name" value="Outer membrane lipoprotein wza domain like"/>
    <property type="match status" value="7"/>
</dbReference>
<dbReference type="PANTHER" id="PTHR33619:SF3">
    <property type="entry name" value="POLYSACCHARIDE EXPORT PROTEIN GFCE-RELATED"/>
    <property type="match status" value="1"/>
</dbReference>
<evidence type="ECO:0000259" key="2">
    <source>
        <dbReference type="Pfam" id="PF02563"/>
    </source>
</evidence>
<dbReference type="Pfam" id="PF10531">
    <property type="entry name" value="SLBB"/>
    <property type="match status" value="7"/>
</dbReference>
<feature type="domain" description="Soluble ligand binding" evidence="3">
    <location>
        <begin position="258"/>
        <end position="307"/>
    </location>
</feature>
<dbReference type="PANTHER" id="PTHR33619">
    <property type="entry name" value="POLYSACCHARIDE EXPORT PROTEIN GFCE-RELATED"/>
    <property type="match status" value="1"/>
</dbReference>
<dbReference type="Pfam" id="PF02563">
    <property type="entry name" value="Poly_export"/>
    <property type="match status" value="1"/>
</dbReference>
<reference evidence="4" key="1">
    <citation type="journal article" date="2020" name="mSystems">
        <title>Genome- and Community-Level Interaction Insights into Carbon Utilization and Element Cycling Functions of Hydrothermarchaeota in Hydrothermal Sediment.</title>
        <authorList>
            <person name="Zhou Z."/>
            <person name="Liu Y."/>
            <person name="Xu W."/>
            <person name="Pan J."/>
            <person name="Luo Z.H."/>
            <person name="Li M."/>
        </authorList>
    </citation>
    <scope>NUCLEOTIDE SEQUENCE [LARGE SCALE GENOMIC DNA]</scope>
    <source>
        <strain evidence="4">SpSt-143</strain>
    </source>
</reference>
<feature type="domain" description="Soluble ligand binding" evidence="3">
    <location>
        <begin position="763"/>
        <end position="809"/>
    </location>
</feature>
<accession>A0A7V2B0I6</accession>
<dbReference type="InterPro" id="IPR003715">
    <property type="entry name" value="Poly_export_N"/>
</dbReference>
<dbReference type="AlphaFoldDB" id="A0A7V2B0I6"/>
<evidence type="ECO:0000256" key="1">
    <source>
        <dbReference type="ARBA" id="ARBA00022729"/>
    </source>
</evidence>
<dbReference type="InterPro" id="IPR049712">
    <property type="entry name" value="Poly_export"/>
</dbReference>
<feature type="domain" description="Soluble ligand binding" evidence="3">
    <location>
        <begin position="650"/>
        <end position="696"/>
    </location>
</feature>
<keyword evidence="4" id="KW-0813">Transport</keyword>
<dbReference type="EMBL" id="DSGB01000005">
    <property type="protein sequence ID" value="HER96060.1"/>
    <property type="molecule type" value="Genomic_DNA"/>
</dbReference>
<sequence length="955" mass="106988">MRARWFCRQLLTGWAVLVCFYGLVPQQLNAQNIPPQVREELRRRGLTPEEARREAERLGIDLSNPEQAAQRARELGIPESQIQALLEAVRQETQPGLRPATLPPGVAPAALDTIPVRPADTLRARRDTLRVRRDTLRRPALQPDTLAYFGYDLFEQIPDAFKPNQLGPVDDQYLVGPGDELRLIVWGATEFTYDLTVDREGRIFVPNVGQFMAAGKRLEQLRQELKRWLARSYAGLLEDPPTVFMDLTVTRLQPVYIYALGEVKQPGGYVIASQSTVFQALYAVGGPKLSGSLREVRVVRNGRTIAQVDLYDYLLRGEGREDVRLQNNDQLFVPPRGKTVAIRGQVRRPAIYELKDTEGLRELIQFAAGLKPEAFTQYVRVERIIPPAQRLDPSIVREVITIPLDGVLDGLRSVPLYDGDRVEVLSVLEVNRNAVHIGGAVRHPGLYEIDTQVRTVRDLIERAGGVTSDVYEGRVQLIRFKQNPAERPPSRFLQEWGPIANDTTDTLALIERMFSLDLSRIMLGDPAHNLPLQPGDRLHVYSELELNAPRTVAIGGKVRRPGFYVWRDSMTVYDLLFLGGGLFDEEFRKEVYLERADLIRKVPHGTGEIIIAFDLAEALRNEGAGKALLAPGDSIHVYAVDLQEIRDKFVTISGSVKRPGTYRLQENMTLEDLIVQAGGFTEDALLDWAEVTRLPRDLASSNTEVLAVRLQVPMAEGLRDVEAVSFALDDTAQALQGARKFRLEHRDRVYIRSNPLFRPQQTVTVSGEVRYPGSYTILRENETLADVLERAGGVLPTGYLKGAQLLRNGLPVVVDMERALRRDPRHNVVLLPGDEIRVPLKPGTVLVDGNVRRPGLIKYIPGRRVGYYIERAGGLDEDSRVILVTQANGATYPVYLGLKGWFQRDPVVDEGARIEVVRRPPEEKRQITFDVGKTLTDIASIAASALTIIALARTL</sequence>
<feature type="domain" description="Soluble ligand binding" evidence="3">
    <location>
        <begin position="552"/>
        <end position="596"/>
    </location>
</feature>
<dbReference type="SUPFAM" id="SSF142984">
    <property type="entry name" value="Nqo1 middle domain-like"/>
    <property type="match status" value="1"/>
</dbReference>
<keyword evidence="1" id="KW-0732">Signal</keyword>
<comment type="caution">
    <text evidence="4">The sequence shown here is derived from an EMBL/GenBank/DDBJ whole genome shotgun (WGS) entry which is preliminary data.</text>
</comment>
<feature type="domain" description="Soluble ligand binding" evidence="3">
    <location>
        <begin position="435"/>
        <end position="482"/>
    </location>
</feature>
<feature type="domain" description="Polysaccharide export protein N-terminal" evidence="2">
    <location>
        <begin position="169"/>
        <end position="233"/>
    </location>
</feature>
<dbReference type="InterPro" id="IPR019554">
    <property type="entry name" value="Soluble_ligand-bd"/>
</dbReference>
<organism evidence="4">
    <name type="scientific">Rhodothermus marinus</name>
    <name type="common">Rhodothermus obamensis</name>
    <dbReference type="NCBI Taxonomy" id="29549"/>
    <lineage>
        <taxon>Bacteria</taxon>
        <taxon>Pseudomonadati</taxon>
        <taxon>Rhodothermota</taxon>
        <taxon>Rhodothermia</taxon>
        <taxon>Rhodothermales</taxon>
        <taxon>Rhodothermaceae</taxon>
        <taxon>Rhodothermus</taxon>
    </lineage>
</organism>
<evidence type="ECO:0000313" key="4">
    <source>
        <dbReference type="EMBL" id="HER96060.1"/>
    </source>
</evidence>
<protein>
    <submittedName>
        <fullName evidence="4">Sugar transporter</fullName>
    </submittedName>
</protein>
<gene>
    <name evidence="4" type="ORF">ENO59_06030</name>
</gene>
<keyword evidence="4" id="KW-0762">Sugar transport</keyword>
<feature type="domain" description="Soluble ligand binding" evidence="3">
    <location>
        <begin position="340"/>
        <end position="384"/>
    </location>
</feature>
<feature type="domain" description="Soluble ligand binding" evidence="3">
    <location>
        <begin position="845"/>
        <end position="884"/>
    </location>
</feature>
<name>A0A7V2B0I6_RHOMR</name>
<evidence type="ECO:0000259" key="3">
    <source>
        <dbReference type="Pfam" id="PF10531"/>
    </source>
</evidence>
<dbReference type="GO" id="GO:0015159">
    <property type="term" value="F:polysaccharide transmembrane transporter activity"/>
    <property type="evidence" value="ECO:0007669"/>
    <property type="project" value="InterPro"/>
</dbReference>
<dbReference type="Gene3D" id="3.30.1950.10">
    <property type="entry name" value="wza like domain"/>
    <property type="match status" value="1"/>
</dbReference>
<proteinExistence type="predicted"/>